<feature type="chain" id="PRO_5032769708" evidence="1">
    <location>
        <begin position="24"/>
        <end position="523"/>
    </location>
</feature>
<feature type="domain" description="Mannosylglycerate hydrolase MGH1-like glycoside hydrolase" evidence="3">
    <location>
        <begin position="112"/>
        <end position="431"/>
    </location>
</feature>
<protein>
    <submittedName>
        <fullName evidence="4">Glycoside hydrolase</fullName>
    </submittedName>
</protein>
<name>A0A7S9L0W9_9SPHI</name>
<feature type="domain" description="Glycoside hydrolase family 65 C-terminal" evidence="2">
    <location>
        <begin position="448"/>
        <end position="504"/>
    </location>
</feature>
<dbReference type="EMBL" id="CP064939">
    <property type="protein sequence ID" value="QPH40249.1"/>
    <property type="molecule type" value="Genomic_DNA"/>
</dbReference>
<evidence type="ECO:0000256" key="1">
    <source>
        <dbReference type="SAM" id="SignalP"/>
    </source>
</evidence>
<gene>
    <name evidence="4" type="ORF">IZT61_02925</name>
</gene>
<reference evidence="4 5" key="1">
    <citation type="submission" date="2020-11" db="EMBL/GenBank/DDBJ databases">
        <title>Pedobacter endophytica, an endophytic bacteria isolated form Carex pumila.</title>
        <authorList>
            <person name="Peng Y."/>
            <person name="Jiang L."/>
            <person name="Lee J."/>
        </authorList>
    </citation>
    <scope>NUCLEOTIDE SEQUENCE [LARGE SCALE GENOMIC DNA]</scope>
    <source>
        <strain evidence="4 5">JBR3-12</strain>
    </source>
</reference>
<dbReference type="Pfam" id="PF22422">
    <property type="entry name" value="MGH1-like_GH"/>
    <property type="match status" value="1"/>
</dbReference>
<dbReference type="InterPro" id="IPR054491">
    <property type="entry name" value="MGH1-like_GH"/>
</dbReference>
<dbReference type="Pfam" id="PF03633">
    <property type="entry name" value="Glyco_hydro_65C"/>
    <property type="match status" value="1"/>
</dbReference>
<dbReference type="KEGG" id="pex:IZT61_02925"/>
<feature type="signal peptide" evidence="1">
    <location>
        <begin position="1"/>
        <end position="23"/>
    </location>
</feature>
<dbReference type="SUPFAM" id="SSF48208">
    <property type="entry name" value="Six-hairpin glycosidases"/>
    <property type="match status" value="1"/>
</dbReference>
<dbReference type="AlphaFoldDB" id="A0A7S9L0W9"/>
<evidence type="ECO:0000313" key="5">
    <source>
        <dbReference type="Proteomes" id="UP000594759"/>
    </source>
</evidence>
<keyword evidence="5" id="KW-1185">Reference proteome</keyword>
<dbReference type="Gene3D" id="1.50.10.10">
    <property type="match status" value="1"/>
</dbReference>
<dbReference type="InterPro" id="IPR012341">
    <property type="entry name" value="6hp_glycosidase-like_sf"/>
</dbReference>
<evidence type="ECO:0000259" key="3">
    <source>
        <dbReference type="Pfam" id="PF22422"/>
    </source>
</evidence>
<dbReference type="GO" id="GO:0005975">
    <property type="term" value="P:carbohydrate metabolic process"/>
    <property type="evidence" value="ECO:0007669"/>
    <property type="project" value="InterPro"/>
</dbReference>
<keyword evidence="4" id="KW-0378">Hydrolase</keyword>
<accession>A0A7S9L0W9</accession>
<dbReference type="GO" id="GO:0016787">
    <property type="term" value="F:hydrolase activity"/>
    <property type="evidence" value="ECO:0007669"/>
    <property type="project" value="UniProtKB-KW"/>
</dbReference>
<dbReference type="RefSeq" id="WP_196099705.1">
    <property type="nucleotide sequence ID" value="NZ_CP064939.1"/>
</dbReference>
<evidence type="ECO:0000259" key="2">
    <source>
        <dbReference type="Pfam" id="PF03633"/>
    </source>
</evidence>
<keyword evidence="1" id="KW-0732">Signal</keyword>
<sequence>MMINTRNLIATVSLSVMTMTGFAQQQAILGTAKLKKYVTYFNSIDTEAVKNYVPNSEAFNWLAEQAPMFECPDSVLEQNYYYRWWTFRKHLVKTPDGFIFTEFIEPVKHAGKYNSISCALGHHIYEGRWLKDNRYLKDYIKFWLYKADVGQTKQRFHQFSSWIDDAVYQNYLVKPDQAFLKEILPALDEDYAKWETQRQLKNGLFWQNDVKDGMEESISGSRRDQNQRPTINSYMYGNAVALSKIAEMFGNRPLASKYRDKALTIKSLVQDSLWNTSANFFETRKAKGGSSNVREAIGFTPWDFNLPDDKAMYAKAWDQILDTAGFNAPWGLTTAERRDPTFRTRGTGHSCEWDGALWPFASSQTLKGLANLLTNYKKHGKMNANVFYDKLHQYAASHFKDDKPYIGEYQDEKTGYWLKGDNPRSTFYNHSTFNDLIINDLIGIKPRQDNVLEVEPLIPKNKWDWFALDNLTYHDKAVSIVWDKTGEKYNKGKGFMIFVDGKEIYHGNKIKPVKVEMSLSPSM</sequence>
<dbReference type="InterPro" id="IPR008928">
    <property type="entry name" value="6-hairpin_glycosidase_sf"/>
</dbReference>
<proteinExistence type="predicted"/>
<dbReference type="InterPro" id="IPR005194">
    <property type="entry name" value="Glyco_hydro_65_C"/>
</dbReference>
<evidence type="ECO:0000313" key="4">
    <source>
        <dbReference type="EMBL" id="QPH40249.1"/>
    </source>
</evidence>
<organism evidence="4 5">
    <name type="scientific">Pedobacter endophyticus</name>
    <dbReference type="NCBI Taxonomy" id="2789740"/>
    <lineage>
        <taxon>Bacteria</taxon>
        <taxon>Pseudomonadati</taxon>
        <taxon>Bacteroidota</taxon>
        <taxon>Sphingobacteriia</taxon>
        <taxon>Sphingobacteriales</taxon>
        <taxon>Sphingobacteriaceae</taxon>
        <taxon>Pedobacter</taxon>
    </lineage>
</organism>
<dbReference type="Proteomes" id="UP000594759">
    <property type="component" value="Chromosome"/>
</dbReference>